<dbReference type="AlphaFoldDB" id="A0A0J1H5T5"/>
<dbReference type="Proteomes" id="UP000036097">
    <property type="component" value="Unassembled WGS sequence"/>
</dbReference>
<organism evidence="2 3">
    <name type="scientific">Photobacterium aquae</name>
    <dbReference type="NCBI Taxonomy" id="1195763"/>
    <lineage>
        <taxon>Bacteria</taxon>
        <taxon>Pseudomonadati</taxon>
        <taxon>Pseudomonadota</taxon>
        <taxon>Gammaproteobacteria</taxon>
        <taxon>Vibrionales</taxon>
        <taxon>Vibrionaceae</taxon>
        <taxon>Photobacterium</taxon>
    </lineage>
</organism>
<protein>
    <submittedName>
        <fullName evidence="2">Uncharacterized protein</fullName>
    </submittedName>
</protein>
<proteinExistence type="predicted"/>
<comment type="caution">
    <text evidence="2">The sequence shown here is derived from an EMBL/GenBank/DDBJ whole genome shotgun (WGS) entry which is preliminary data.</text>
</comment>
<keyword evidence="1" id="KW-0812">Transmembrane</keyword>
<dbReference type="OrthoDB" id="6659017at2"/>
<keyword evidence="1" id="KW-0472">Membrane</keyword>
<dbReference type="PATRIC" id="fig|1195763.3.peg.1335"/>
<sequence>MGKFNRFGLLLALVGLIGFIALLAGGTQFPVVRWPIEALSGLAFSFAWGLGVPVWLAYTMALVCFAAVAMACYWIGKKLSIMFRR</sequence>
<dbReference type="STRING" id="1195763.ABT56_06290"/>
<dbReference type="RefSeq" id="WP_047878005.1">
    <property type="nucleotide sequence ID" value="NZ_LDOT01000006.1"/>
</dbReference>
<keyword evidence="1" id="KW-1133">Transmembrane helix</keyword>
<feature type="transmembrane region" description="Helical" evidence="1">
    <location>
        <begin position="52"/>
        <end position="76"/>
    </location>
</feature>
<accession>A0A0J1H5T5</accession>
<evidence type="ECO:0000313" key="3">
    <source>
        <dbReference type="Proteomes" id="UP000036097"/>
    </source>
</evidence>
<evidence type="ECO:0000256" key="1">
    <source>
        <dbReference type="SAM" id="Phobius"/>
    </source>
</evidence>
<dbReference type="EMBL" id="LDOT01000006">
    <property type="protein sequence ID" value="KLV07154.1"/>
    <property type="molecule type" value="Genomic_DNA"/>
</dbReference>
<evidence type="ECO:0000313" key="2">
    <source>
        <dbReference type="EMBL" id="KLV07154.1"/>
    </source>
</evidence>
<name>A0A0J1H5T5_9GAMM</name>
<keyword evidence="3" id="KW-1185">Reference proteome</keyword>
<gene>
    <name evidence="2" type="ORF">ABT56_06290</name>
</gene>
<reference evidence="2 3" key="1">
    <citation type="submission" date="2015-05" db="EMBL/GenBank/DDBJ databases">
        <title>Photobacterium galathea sp. nov.</title>
        <authorList>
            <person name="Machado H."/>
            <person name="Gram L."/>
        </authorList>
    </citation>
    <scope>NUCLEOTIDE SEQUENCE [LARGE SCALE GENOMIC DNA]</scope>
    <source>
        <strain evidence="2 3">CGMCC 1.12159</strain>
    </source>
</reference>